<evidence type="ECO:0000313" key="5">
    <source>
        <dbReference type="EMBL" id="HFK97522.1"/>
    </source>
</evidence>
<name>A0A832EAQ9_9BACT</name>
<comment type="caution">
    <text evidence="5">The sequence shown here is derived from an EMBL/GenBank/DDBJ whole genome shotgun (WGS) entry which is preliminary data.</text>
</comment>
<evidence type="ECO:0000256" key="2">
    <source>
        <dbReference type="SAM" id="MobiDB-lite"/>
    </source>
</evidence>
<dbReference type="InterPro" id="IPR036388">
    <property type="entry name" value="WH-like_DNA-bd_sf"/>
</dbReference>
<dbReference type="Pfam" id="PF02481">
    <property type="entry name" value="DNA_processg_A"/>
    <property type="match status" value="1"/>
</dbReference>
<reference evidence="5" key="1">
    <citation type="journal article" date="2020" name="mSystems">
        <title>Genome- and Community-Level Interaction Insights into Carbon Utilization and Element Cycling Functions of Hydrothermarchaeota in Hydrothermal Sediment.</title>
        <authorList>
            <person name="Zhou Z."/>
            <person name="Liu Y."/>
            <person name="Xu W."/>
            <person name="Pan J."/>
            <person name="Luo Z.H."/>
            <person name="Li M."/>
        </authorList>
    </citation>
    <scope>NUCLEOTIDE SEQUENCE [LARGE SCALE GENOMIC DNA]</scope>
    <source>
        <strain evidence="5">SpSt-456</strain>
    </source>
</reference>
<dbReference type="Gene3D" id="1.10.10.10">
    <property type="entry name" value="Winged helix-like DNA-binding domain superfamily/Winged helix DNA-binding domain"/>
    <property type="match status" value="1"/>
</dbReference>
<dbReference type="GO" id="GO:0009294">
    <property type="term" value="P:DNA-mediated transformation"/>
    <property type="evidence" value="ECO:0007669"/>
    <property type="project" value="InterPro"/>
</dbReference>
<dbReference type="Pfam" id="PF17782">
    <property type="entry name" value="WHD_DprA"/>
    <property type="match status" value="1"/>
</dbReference>
<proteinExistence type="inferred from homology"/>
<dbReference type="PANTHER" id="PTHR43022:SF1">
    <property type="entry name" value="PROTEIN SMF"/>
    <property type="match status" value="1"/>
</dbReference>
<dbReference type="PANTHER" id="PTHR43022">
    <property type="entry name" value="PROTEIN SMF"/>
    <property type="match status" value="1"/>
</dbReference>
<dbReference type="InterPro" id="IPR003488">
    <property type="entry name" value="DprA"/>
</dbReference>
<evidence type="ECO:0000259" key="4">
    <source>
        <dbReference type="Pfam" id="PF17782"/>
    </source>
</evidence>
<dbReference type="InterPro" id="IPR041614">
    <property type="entry name" value="DprA_WH"/>
</dbReference>
<dbReference type="Gene3D" id="3.40.50.450">
    <property type="match status" value="1"/>
</dbReference>
<dbReference type="SUPFAM" id="SSF102405">
    <property type="entry name" value="MCP/YpsA-like"/>
    <property type="match status" value="1"/>
</dbReference>
<feature type="domain" description="DprA winged helix" evidence="4">
    <location>
        <begin position="343"/>
        <end position="402"/>
    </location>
</feature>
<sequence length="408" mass="43353">MMPFWEKLRDVLPLRGVGKAPKEEKAVRTELDESTRAWLTLKLTPELGNISVLKLVKRFGSAEAVCAARTEAAQMPGLRREARESLAAGRTTRPVEDEWRDLRHRGWGLICLGDPDYPNNLENIADPPAVLYATSAPEPRDLVAVAVVGSRSASPMGLIFTERLCADLARRGVTVVSGFALGIDSAAHRGAIRAGGRTLAVLGCGLDVLYPRPNADLRAAVMAHGGFFTEFPLGTPPLSGHFPQRNRIISGLALGVVVVEATAKSGSLITARSALEQGREVFAVPGTAGNLRSLGPHLLLRQGAALVESADDILEHLKPLIRPSRTTPSVVPPAAAAAAPEPEESPSEYNLSPVETALLGLLGQEPVHVDRLCAQSGLGAAAVTAALSALEIKGLVRQMPGKYFMRLL</sequence>
<evidence type="ECO:0000259" key="3">
    <source>
        <dbReference type="Pfam" id="PF02481"/>
    </source>
</evidence>
<comment type="similarity">
    <text evidence="1">Belongs to the DprA/Smf family.</text>
</comment>
<dbReference type="NCBIfam" id="TIGR00732">
    <property type="entry name" value="dprA"/>
    <property type="match status" value="1"/>
</dbReference>
<protein>
    <submittedName>
        <fullName evidence="5">DNA-protecting protein DprA</fullName>
    </submittedName>
</protein>
<gene>
    <name evidence="5" type="primary">dprA</name>
    <name evidence="5" type="ORF">ENS06_09405</name>
</gene>
<dbReference type="EMBL" id="DSTK01000027">
    <property type="protein sequence ID" value="HFK97522.1"/>
    <property type="molecule type" value="Genomic_DNA"/>
</dbReference>
<feature type="region of interest" description="Disordered" evidence="2">
    <location>
        <begin position="325"/>
        <end position="349"/>
    </location>
</feature>
<accession>A0A832EAQ9</accession>
<organism evidence="5">
    <name type="scientific">Desulfacinum infernum</name>
    <dbReference type="NCBI Taxonomy" id="35837"/>
    <lineage>
        <taxon>Bacteria</taxon>
        <taxon>Pseudomonadati</taxon>
        <taxon>Thermodesulfobacteriota</taxon>
        <taxon>Syntrophobacteria</taxon>
        <taxon>Syntrophobacterales</taxon>
        <taxon>Syntrophobacteraceae</taxon>
        <taxon>Desulfacinum</taxon>
    </lineage>
</organism>
<dbReference type="AlphaFoldDB" id="A0A832EAQ9"/>
<feature type="domain" description="Smf/DprA SLOG" evidence="3">
    <location>
        <begin position="109"/>
        <end position="317"/>
    </location>
</feature>
<evidence type="ECO:0000256" key="1">
    <source>
        <dbReference type="ARBA" id="ARBA00006525"/>
    </source>
</evidence>
<feature type="compositionally biased region" description="Low complexity" evidence="2">
    <location>
        <begin position="328"/>
        <end position="340"/>
    </location>
</feature>
<dbReference type="InterPro" id="IPR057666">
    <property type="entry name" value="DrpA_SLOG"/>
</dbReference>